<accession>X1KQT5</accession>
<dbReference type="InterPro" id="IPR013785">
    <property type="entry name" value="Aldolase_TIM"/>
</dbReference>
<name>X1KQT5_9ZZZZ</name>
<gene>
    <name evidence="1" type="ORF">S06H3_10578</name>
</gene>
<dbReference type="SUPFAM" id="SSF51569">
    <property type="entry name" value="Aldolase"/>
    <property type="match status" value="1"/>
</dbReference>
<dbReference type="GO" id="GO:0016829">
    <property type="term" value="F:lyase activity"/>
    <property type="evidence" value="ECO:0007669"/>
    <property type="project" value="InterPro"/>
</dbReference>
<proteinExistence type="predicted"/>
<dbReference type="Gene3D" id="3.20.20.70">
    <property type="entry name" value="Aldolase class I"/>
    <property type="match status" value="1"/>
</dbReference>
<organism evidence="1">
    <name type="scientific">marine sediment metagenome</name>
    <dbReference type="NCBI Taxonomy" id="412755"/>
    <lineage>
        <taxon>unclassified sequences</taxon>
        <taxon>metagenomes</taxon>
        <taxon>ecological metagenomes</taxon>
    </lineage>
</organism>
<evidence type="ECO:0008006" key="2">
    <source>
        <dbReference type="Google" id="ProtNLM"/>
    </source>
</evidence>
<sequence length="137" mass="15553">MEAAPGLEPGIKDLQFFPLTIWVRRPHSTLLSSSVLLFCHGFFNCFFELKTGEDVERIGKVRDEAHHNGLALVLWSYPRGPVPDPTKKDSLLWCHYAVSAAESLGADIVKTKFPSVVEPKKRENYEGFIEKEYCDKI</sequence>
<feature type="non-terminal residue" evidence="1">
    <location>
        <position position="137"/>
    </location>
</feature>
<dbReference type="AlphaFoldDB" id="X1KQT5"/>
<dbReference type="Pfam" id="PF01791">
    <property type="entry name" value="DeoC"/>
    <property type="match status" value="1"/>
</dbReference>
<reference evidence="1" key="1">
    <citation type="journal article" date="2014" name="Front. Microbiol.">
        <title>High frequency of phylogenetically diverse reductive dehalogenase-homologous genes in deep subseafloor sedimentary metagenomes.</title>
        <authorList>
            <person name="Kawai M."/>
            <person name="Futagami T."/>
            <person name="Toyoda A."/>
            <person name="Takaki Y."/>
            <person name="Nishi S."/>
            <person name="Hori S."/>
            <person name="Arai W."/>
            <person name="Tsubouchi T."/>
            <person name="Morono Y."/>
            <person name="Uchiyama I."/>
            <person name="Ito T."/>
            <person name="Fujiyama A."/>
            <person name="Inagaki F."/>
            <person name="Takami H."/>
        </authorList>
    </citation>
    <scope>NUCLEOTIDE SEQUENCE</scope>
    <source>
        <strain evidence="1">Expedition CK06-06</strain>
    </source>
</reference>
<evidence type="ECO:0000313" key="1">
    <source>
        <dbReference type="EMBL" id="GAI09043.1"/>
    </source>
</evidence>
<comment type="caution">
    <text evidence="1">The sequence shown here is derived from an EMBL/GenBank/DDBJ whole genome shotgun (WGS) entry which is preliminary data.</text>
</comment>
<dbReference type="InterPro" id="IPR002915">
    <property type="entry name" value="DeoC/FbaB/LacD_aldolase"/>
</dbReference>
<protein>
    <recommendedName>
        <fullName evidence="2">Fructose-bisphosphate aldolase</fullName>
    </recommendedName>
</protein>
<dbReference type="EMBL" id="BARV01004931">
    <property type="protein sequence ID" value="GAI09043.1"/>
    <property type="molecule type" value="Genomic_DNA"/>
</dbReference>